<dbReference type="GO" id="GO:0005789">
    <property type="term" value="C:endoplasmic reticulum membrane"/>
    <property type="evidence" value="ECO:0007669"/>
    <property type="project" value="UniProtKB-SubCell"/>
</dbReference>
<feature type="transmembrane region" description="Helical" evidence="11">
    <location>
        <begin position="12"/>
        <end position="33"/>
    </location>
</feature>
<keyword evidence="4 11" id="KW-0808">Transferase</keyword>
<evidence type="ECO:0000256" key="3">
    <source>
        <dbReference type="ARBA" id="ARBA00022516"/>
    </source>
</evidence>
<proteinExistence type="inferred from homology"/>
<keyword evidence="15" id="KW-1185">Reference proteome</keyword>
<evidence type="ECO:0000256" key="4">
    <source>
        <dbReference type="ARBA" id="ARBA00022679"/>
    </source>
</evidence>
<evidence type="ECO:0000256" key="2">
    <source>
        <dbReference type="ARBA" id="ARBA00005420"/>
    </source>
</evidence>
<dbReference type="Proteomes" id="UP000095284">
    <property type="component" value="Unplaced"/>
</dbReference>
<comment type="subcellular location">
    <subcellularLocation>
        <location evidence="1 11">Endoplasmic reticulum membrane</location>
        <topology evidence="1 11">Multi-pass membrane protein</topology>
    </subcellularLocation>
</comment>
<evidence type="ECO:0000313" key="16">
    <source>
        <dbReference type="WBParaSite" id="BXY_0613000.1"/>
    </source>
</evidence>
<keyword evidence="5 11" id="KW-0812">Transmembrane</keyword>
<dbReference type="Proteomes" id="UP000582659">
    <property type="component" value="Unassembled WGS sequence"/>
</dbReference>
<accession>A0A1I7RZF9</accession>
<dbReference type="EC" id="2.3.1.-" evidence="11"/>
<keyword evidence="10" id="KW-0012">Acyltransferase</keyword>
<name>A0A1I7RZF9_BURXY</name>
<protein>
    <recommendedName>
        <fullName evidence="11">Acyltransferase</fullName>
        <ecNumber evidence="11">2.3.1.-</ecNumber>
    </recommendedName>
</protein>
<dbReference type="EMBL" id="CAJFDI010000003">
    <property type="protein sequence ID" value="CAD5220369.1"/>
    <property type="molecule type" value="Genomic_DNA"/>
</dbReference>
<evidence type="ECO:0000256" key="9">
    <source>
        <dbReference type="ARBA" id="ARBA00023136"/>
    </source>
</evidence>
<dbReference type="Proteomes" id="UP000659654">
    <property type="component" value="Unassembled WGS sequence"/>
</dbReference>
<keyword evidence="7 11" id="KW-1133">Transmembrane helix</keyword>
<dbReference type="eggNOG" id="KOG0831">
    <property type="taxonomic scope" value="Eukaryota"/>
</dbReference>
<dbReference type="InterPro" id="IPR007130">
    <property type="entry name" value="DAGAT"/>
</dbReference>
<evidence type="ECO:0000313" key="12">
    <source>
        <dbReference type="EMBL" id="CAD5220369.1"/>
    </source>
</evidence>
<dbReference type="GO" id="GO:0004144">
    <property type="term" value="F:diacylglycerol O-acyltransferase activity"/>
    <property type="evidence" value="ECO:0007669"/>
    <property type="project" value="TreeGrafter"/>
</dbReference>
<dbReference type="CDD" id="cd07987">
    <property type="entry name" value="LPLAT_MGAT-like"/>
    <property type="match status" value="1"/>
</dbReference>
<evidence type="ECO:0000313" key="15">
    <source>
        <dbReference type="Proteomes" id="UP000659654"/>
    </source>
</evidence>
<evidence type="ECO:0000256" key="11">
    <source>
        <dbReference type="RuleBase" id="RU367023"/>
    </source>
</evidence>
<evidence type="ECO:0000256" key="7">
    <source>
        <dbReference type="ARBA" id="ARBA00022989"/>
    </source>
</evidence>
<keyword evidence="8" id="KW-0443">Lipid metabolism</keyword>
<dbReference type="PANTHER" id="PTHR12317">
    <property type="entry name" value="DIACYLGLYCEROL O-ACYLTRANSFERASE"/>
    <property type="match status" value="1"/>
</dbReference>
<evidence type="ECO:0000256" key="5">
    <source>
        <dbReference type="ARBA" id="ARBA00022692"/>
    </source>
</evidence>
<dbReference type="Pfam" id="PF03982">
    <property type="entry name" value="DAGAT"/>
    <property type="match status" value="1"/>
</dbReference>
<comment type="similarity">
    <text evidence="2 11">Belongs to the diacylglycerol acyltransferase family.</text>
</comment>
<reference evidence="16" key="1">
    <citation type="submission" date="2016-11" db="UniProtKB">
        <authorList>
            <consortium name="WormBaseParasite"/>
        </authorList>
    </citation>
    <scope>IDENTIFICATION</scope>
</reference>
<evidence type="ECO:0000313" key="13">
    <source>
        <dbReference type="EMBL" id="CAG9106453.1"/>
    </source>
</evidence>
<dbReference type="PANTHER" id="PTHR12317:SF71">
    <property type="entry name" value="ACYLTRANSFERASE"/>
    <property type="match status" value="1"/>
</dbReference>
<keyword evidence="3" id="KW-0444">Lipid biosynthesis</keyword>
<gene>
    <name evidence="12" type="ORF">BXYJ_LOCUS6144</name>
</gene>
<keyword evidence="6 11" id="KW-0256">Endoplasmic reticulum</keyword>
<reference evidence="13" key="2">
    <citation type="submission" date="2020-08" db="EMBL/GenBank/DDBJ databases">
        <authorList>
            <person name="Kikuchi T."/>
        </authorList>
    </citation>
    <scope>NUCLEOTIDE SEQUENCE</scope>
    <source>
        <strain evidence="12">Ka4C1</strain>
    </source>
</reference>
<dbReference type="AlphaFoldDB" id="A0A1I7RZF9"/>
<keyword evidence="9 11" id="KW-0472">Membrane</keyword>
<evidence type="ECO:0000256" key="6">
    <source>
        <dbReference type="ARBA" id="ARBA00022824"/>
    </source>
</evidence>
<sequence>MLVRLDEAKQLGSVLFHITLWIILPLVSVWLPIYLFCTRFWWIIAMYCVWYVYDFNTPAHGSRNFKAFRESRIWNRFAEYFPISLVKTAELPPNKNYILGCHPHGVLSVGAFTHLCTNGTGFKEKFPGLKSNILTLSGQFYFPFRREFGILLGGCESSKRSLEYLLTSETKGRCIGIVVGGAEEALDAHDGKHYLNLNNRRGFCKYALKYGADLVPSYSFGENDIFKQSDNDRGTNLRQLQSLIKKVCGFCPPLFHGRGIIYRSFGILPFRRPIKTVVGAPIHVDRVENPTREQVDELHQKYVDELVKLFNQHKFDCGLTENDQIVIH</sequence>
<evidence type="ECO:0000256" key="10">
    <source>
        <dbReference type="ARBA" id="ARBA00023315"/>
    </source>
</evidence>
<dbReference type="GO" id="GO:0019432">
    <property type="term" value="P:triglyceride biosynthetic process"/>
    <property type="evidence" value="ECO:0007669"/>
    <property type="project" value="TreeGrafter"/>
</dbReference>
<dbReference type="OrthoDB" id="264532at2759"/>
<evidence type="ECO:0000256" key="1">
    <source>
        <dbReference type="ARBA" id="ARBA00004477"/>
    </source>
</evidence>
<evidence type="ECO:0000313" key="14">
    <source>
        <dbReference type="Proteomes" id="UP000095284"/>
    </source>
</evidence>
<comment type="caution">
    <text evidence="11">Lacks conserved residue(s) required for the propagation of feature annotation.</text>
</comment>
<organism evidence="14 16">
    <name type="scientific">Bursaphelenchus xylophilus</name>
    <name type="common">Pinewood nematode worm</name>
    <name type="synonym">Aphelenchoides xylophilus</name>
    <dbReference type="NCBI Taxonomy" id="6326"/>
    <lineage>
        <taxon>Eukaryota</taxon>
        <taxon>Metazoa</taxon>
        <taxon>Ecdysozoa</taxon>
        <taxon>Nematoda</taxon>
        <taxon>Chromadorea</taxon>
        <taxon>Rhabditida</taxon>
        <taxon>Tylenchina</taxon>
        <taxon>Tylenchomorpha</taxon>
        <taxon>Aphelenchoidea</taxon>
        <taxon>Aphelenchoididae</taxon>
        <taxon>Bursaphelenchus</taxon>
    </lineage>
</organism>
<evidence type="ECO:0000256" key="8">
    <source>
        <dbReference type="ARBA" id="ARBA00023098"/>
    </source>
</evidence>
<dbReference type="EMBL" id="CAJFCV020000003">
    <property type="protein sequence ID" value="CAG9106453.1"/>
    <property type="molecule type" value="Genomic_DNA"/>
</dbReference>
<dbReference type="WBParaSite" id="BXY_0613000.1">
    <property type="protein sequence ID" value="BXY_0613000.1"/>
    <property type="gene ID" value="BXY_0613000"/>
</dbReference>